<name>A0A364P220_9PROT</name>
<gene>
    <name evidence="2" type="ORF">CU669_03050</name>
</gene>
<dbReference type="SUPFAM" id="SSF53335">
    <property type="entry name" value="S-adenosyl-L-methionine-dependent methyltransferases"/>
    <property type="match status" value="1"/>
</dbReference>
<feature type="domain" description="Methyltransferase" evidence="1">
    <location>
        <begin position="62"/>
        <end position="127"/>
    </location>
</feature>
<organism evidence="2 3">
    <name type="scientific">Paramagnetospirillum kuznetsovii</name>
    <dbReference type="NCBI Taxonomy" id="2053833"/>
    <lineage>
        <taxon>Bacteria</taxon>
        <taxon>Pseudomonadati</taxon>
        <taxon>Pseudomonadota</taxon>
        <taxon>Alphaproteobacteria</taxon>
        <taxon>Rhodospirillales</taxon>
        <taxon>Magnetospirillaceae</taxon>
        <taxon>Paramagnetospirillum</taxon>
    </lineage>
</organism>
<dbReference type="OrthoDB" id="9800454at2"/>
<accession>A0A364P220</accession>
<dbReference type="AlphaFoldDB" id="A0A364P220"/>
<dbReference type="EMBL" id="PGTO01000002">
    <property type="protein sequence ID" value="RAU23155.1"/>
    <property type="molecule type" value="Genomic_DNA"/>
</dbReference>
<dbReference type="Proteomes" id="UP000251075">
    <property type="component" value="Unassembled WGS sequence"/>
</dbReference>
<proteinExistence type="predicted"/>
<evidence type="ECO:0000259" key="1">
    <source>
        <dbReference type="Pfam" id="PF13649"/>
    </source>
</evidence>
<keyword evidence="3" id="KW-1185">Reference proteome</keyword>
<comment type="caution">
    <text evidence="2">The sequence shown here is derived from an EMBL/GenBank/DDBJ whole genome shotgun (WGS) entry which is preliminary data.</text>
</comment>
<dbReference type="InterPro" id="IPR041698">
    <property type="entry name" value="Methyltransf_25"/>
</dbReference>
<evidence type="ECO:0000313" key="2">
    <source>
        <dbReference type="EMBL" id="RAU23155.1"/>
    </source>
</evidence>
<evidence type="ECO:0000313" key="3">
    <source>
        <dbReference type="Proteomes" id="UP000251075"/>
    </source>
</evidence>
<dbReference type="InterPro" id="IPR029063">
    <property type="entry name" value="SAM-dependent_MTases_sf"/>
</dbReference>
<dbReference type="Pfam" id="PF13649">
    <property type="entry name" value="Methyltransf_25"/>
    <property type="match status" value="1"/>
</dbReference>
<sequence length="209" mass="23001">MDDATANDYARILAQVATVYHCILEEHGPSASGVGWADSEAQAFRFGVLTSRIDPELSLIVNDVGCGSGDLFPYLDSHFRLAGYVGLDVCEAMVVAANERIKDPRTAFIQNAVPATPAHWSLASGTFNISAGADEAAWRELTGEVIRRMAGFSLRGFAFNMLRPHRRDAFFWGDEPEPWEAFCRDGLGGQVERIEHPGGEEWSLIVRRV</sequence>
<protein>
    <recommendedName>
        <fullName evidence="1">Methyltransferase domain-containing protein</fullName>
    </recommendedName>
</protein>
<dbReference type="RefSeq" id="WP_112142352.1">
    <property type="nucleotide sequence ID" value="NZ_PGTO01000002.1"/>
</dbReference>
<dbReference type="Gene3D" id="3.40.50.150">
    <property type="entry name" value="Vaccinia Virus protein VP39"/>
    <property type="match status" value="1"/>
</dbReference>
<reference evidence="2 3" key="1">
    <citation type="submission" date="2017-11" db="EMBL/GenBank/DDBJ databases">
        <title>Draft genome sequence of magnetotactic bacterium Magnetospirillum kuznetsovii LBB-42.</title>
        <authorList>
            <person name="Grouzdev D.S."/>
            <person name="Rysina M.S."/>
            <person name="Baslerov R.V."/>
            <person name="Koziaeva V."/>
        </authorList>
    </citation>
    <scope>NUCLEOTIDE SEQUENCE [LARGE SCALE GENOMIC DNA]</scope>
    <source>
        <strain evidence="2 3">LBB-42</strain>
    </source>
</reference>